<dbReference type="EMBL" id="ABXW01000016">
    <property type="protein sequence ID" value="EEB46909.1"/>
    <property type="molecule type" value="Genomic_DNA"/>
</dbReference>
<dbReference type="AlphaFoldDB" id="B6XCF9"/>
<organism evidence="1 2">
    <name type="scientific">Providencia alcalifaciens DSM 30120</name>
    <dbReference type="NCBI Taxonomy" id="520999"/>
    <lineage>
        <taxon>Bacteria</taxon>
        <taxon>Pseudomonadati</taxon>
        <taxon>Pseudomonadota</taxon>
        <taxon>Gammaproteobacteria</taxon>
        <taxon>Enterobacterales</taxon>
        <taxon>Morganellaceae</taxon>
        <taxon>Providencia</taxon>
    </lineage>
</organism>
<reference evidence="1 2" key="2">
    <citation type="submission" date="2008-10" db="EMBL/GenBank/DDBJ databases">
        <authorList>
            <person name="Fulton L."/>
            <person name="Clifton S."/>
            <person name="Fulton B."/>
            <person name="Xu J."/>
            <person name="Minx P."/>
            <person name="Pepin K.H."/>
            <person name="Johnson M."/>
            <person name="Bhonagiri V."/>
            <person name="Nash W.E."/>
            <person name="Mardis E.R."/>
            <person name="Wilson R.K."/>
        </authorList>
    </citation>
    <scope>NUCLEOTIDE SEQUENCE [LARGE SCALE GENOMIC DNA]</scope>
    <source>
        <strain evidence="1 2">DSM 30120</strain>
    </source>
</reference>
<comment type="caution">
    <text evidence="1">The sequence shown here is derived from an EMBL/GenBank/DDBJ whole genome shotgun (WGS) entry which is preliminary data.</text>
</comment>
<proteinExistence type="predicted"/>
<evidence type="ECO:0000313" key="1">
    <source>
        <dbReference type="EMBL" id="EEB46909.1"/>
    </source>
</evidence>
<name>B6XCF9_9GAMM</name>
<reference evidence="1 2" key="1">
    <citation type="submission" date="2008-10" db="EMBL/GenBank/DDBJ databases">
        <title>Draft genome sequence of Providencia alcalifaciens (DSM 30120).</title>
        <authorList>
            <person name="Sudarsanam P."/>
            <person name="Ley R."/>
            <person name="Guruge J."/>
            <person name="Turnbaugh P.J."/>
            <person name="Mahowald M."/>
            <person name="Liep D."/>
            <person name="Gordon J."/>
        </authorList>
    </citation>
    <scope>NUCLEOTIDE SEQUENCE [LARGE SCALE GENOMIC DNA]</scope>
    <source>
        <strain evidence="1 2">DSM 30120</strain>
    </source>
</reference>
<dbReference type="Proteomes" id="UP000003729">
    <property type="component" value="Unassembled WGS sequence"/>
</dbReference>
<sequence length="39" mass="4956">MLLKKHYFDFFFDDCFWMSWFDIFLIKINAIKDNTFLIK</sequence>
<protein>
    <submittedName>
        <fullName evidence="1">Uncharacterized protein</fullName>
    </submittedName>
</protein>
<evidence type="ECO:0000313" key="2">
    <source>
        <dbReference type="Proteomes" id="UP000003729"/>
    </source>
</evidence>
<accession>B6XCF9</accession>
<gene>
    <name evidence="1" type="ORF">PROVALCAL_01023</name>
</gene>